<organism evidence="2 3">
    <name type="scientific">Hibiscus sabdariffa</name>
    <name type="common">roselle</name>
    <dbReference type="NCBI Taxonomy" id="183260"/>
    <lineage>
        <taxon>Eukaryota</taxon>
        <taxon>Viridiplantae</taxon>
        <taxon>Streptophyta</taxon>
        <taxon>Embryophyta</taxon>
        <taxon>Tracheophyta</taxon>
        <taxon>Spermatophyta</taxon>
        <taxon>Magnoliopsida</taxon>
        <taxon>eudicotyledons</taxon>
        <taxon>Gunneridae</taxon>
        <taxon>Pentapetalae</taxon>
        <taxon>rosids</taxon>
        <taxon>malvids</taxon>
        <taxon>Malvales</taxon>
        <taxon>Malvaceae</taxon>
        <taxon>Malvoideae</taxon>
        <taxon>Hibiscus</taxon>
    </lineage>
</organism>
<comment type="caution">
    <text evidence="2">The sequence shown here is derived from an EMBL/GenBank/DDBJ whole genome shotgun (WGS) entry which is preliminary data.</text>
</comment>
<evidence type="ECO:0000256" key="1">
    <source>
        <dbReference type="SAM" id="SignalP"/>
    </source>
</evidence>
<evidence type="ECO:0008006" key="4">
    <source>
        <dbReference type="Google" id="ProtNLM"/>
    </source>
</evidence>
<reference evidence="2 3" key="1">
    <citation type="journal article" date="2024" name="G3 (Bethesda)">
        <title>Genome assembly of Hibiscus sabdariffa L. provides insights into metabolisms of medicinal natural products.</title>
        <authorList>
            <person name="Kim T."/>
        </authorList>
    </citation>
    <scope>NUCLEOTIDE SEQUENCE [LARGE SCALE GENOMIC DNA]</scope>
    <source>
        <strain evidence="2">TK-2024</strain>
        <tissue evidence="2">Old leaves</tissue>
    </source>
</reference>
<protein>
    <recommendedName>
        <fullName evidence="4">Secreted protein</fullName>
    </recommendedName>
</protein>
<keyword evidence="1" id="KW-0732">Signal</keyword>
<sequence>MLTLMCTVSLTCTACTLLIALETPAAASGSIRQRWTIQGIAPRILSNLDKTLVHRTTRRVILMLKKHFMPTLHNPLLAVEILTGELQLLSPLQELVLRFQVSNQDRHSSLLNISRPIRNILGHAIPLVN</sequence>
<feature type="chain" id="PRO_5046302334" description="Secreted protein" evidence="1">
    <location>
        <begin position="28"/>
        <end position="129"/>
    </location>
</feature>
<proteinExistence type="predicted"/>
<dbReference type="Proteomes" id="UP001396334">
    <property type="component" value="Unassembled WGS sequence"/>
</dbReference>
<evidence type="ECO:0000313" key="2">
    <source>
        <dbReference type="EMBL" id="KAK9000835.1"/>
    </source>
</evidence>
<keyword evidence="3" id="KW-1185">Reference proteome</keyword>
<evidence type="ECO:0000313" key="3">
    <source>
        <dbReference type="Proteomes" id="UP001396334"/>
    </source>
</evidence>
<accession>A0ABR2QJG1</accession>
<dbReference type="EMBL" id="JBBPBN010000037">
    <property type="protein sequence ID" value="KAK9000835.1"/>
    <property type="molecule type" value="Genomic_DNA"/>
</dbReference>
<feature type="signal peptide" evidence="1">
    <location>
        <begin position="1"/>
        <end position="27"/>
    </location>
</feature>
<gene>
    <name evidence="2" type="ORF">V6N11_081319</name>
</gene>
<name>A0ABR2QJG1_9ROSI</name>